<dbReference type="EMBL" id="JABEZY010123024">
    <property type="protein sequence ID" value="MBA0753154.1"/>
    <property type="molecule type" value="Genomic_DNA"/>
</dbReference>
<name>A0A7J9CXW5_GOSGO</name>
<accession>A0A7J9CXW5</accession>
<feature type="non-terminal residue" evidence="1">
    <location>
        <position position="46"/>
    </location>
</feature>
<dbReference type="AlphaFoldDB" id="A0A7J9CXW5"/>
<gene>
    <name evidence="1" type="ORF">Gogos_021457</name>
</gene>
<keyword evidence="2" id="KW-1185">Reference proteome</keyword>
<reference evidence="1 2" key="1">
    <citation type="journal article" date="2019" name="Genome Biol. Evol.">
        <title>Insights into the evolution of the New World diploid cottons (Gossypium, subgenus Houzingenia) based on genome sequencing.</title>
        <authorList>
            <person name="Grover C.E."/>
            <person name="Arick M.A. 2nd"/>
            <person name="Thrash A."/>
            <person name="Conover J.L."/>
            <person name="Sanders W.S."/>
            <person name="Peterson D.G."/>
            <person name="Frelichowski J.E."/>
            <person name="Scheffler J.A."/>
            <person name="Scheffler B.E."/>
            <person name="Wendel J.F."/>
        </authorList>
    </citation>
    <scope>NUCLEOTIDE SEQUENCE [LARGE SCALE GENOMIC DNA]</scope>
    <source>
        <strain evidence="1">5</strain>
        <tissue evidence="1">Leaf</tissue>
    </source>
</reference>
<dbReference type="Proteomes" id="UP000593579">
    <property type="component" value="Unassembled WGS sequence"/>
</dbReference>
<comment type="caution">
    <text evidence="1">The sequence shown here is derived from an EMBL/GenBank/DDBJ whole genome shotgun (WGS) entry which is preliminary data.</text>
</comment>
<organism evidence="1 2">
    <name type="scientific">Gossypium gossypioides</name>
    <name type="common">Mexican cotton</name>
    <name type="synonym">Selera gossypioides</name>
    <dbReference type="NCBI Taxonomy" id="34282"/>
    <lineage>
        <taxon>Eukaryota</taxon>
        <taxon>Viridiplantae</taxon>
        <taxon>Streptophyta</taxon>
        <taxon>Embryophyta</taxon>
        <taxon>Tracheophyta</taxon>
        <taxon>Spermatophyta</taxon>
        <taxon>Magnoliopsida</taxon>
        <taxon>eudicotyledons</taxon>
        <taxon>Gunneridae</taxon>
        <taxon>Pentapetalae</taxon>
        <taxon>rosids</taxon>
        <taxon>malvids</taxon>
        <taxon>Malvales</taxon>
        <taxon>Malvaceae</taxon>
        <taxon>Malvoideae</taxon>
        <taxon>Gossypium</taxon>
    </lineage>
</organism>
<dbReference type="OrthoDB" id="1002691at2759"/>
<protein>
    <submittedName>
        <fullName evidence="1">Uncharacterized protein</fullName>
    </submittedName>
</protein>
<evidence type="ECO:0000313" key="2">
    <source>
        <dbReference type="Proteomes" id="UP000593579"/>
    </source>
</evidence>
<sequence>MCVISNQLRGLWPKTMKGPSSYLVQKFIKRWHRPSLLKRLHVEKQS</sequence>
<evidence type="ECO:0000313" key="1">
    <source>
        <dbReference type="EMBL" id="MBA0753154.1"/>
    </source>
</evidence>
<proteinExistence type="predicted"/>